<accession>A0ABD4SYM6</accession>
<sequence length="555" mass="62635">MTPSRTSNAQRRPAHQKRSPRSLALTLGVTALLIVGGGLAYLLFQNTKNSGPLPLGSTLLPEDTSFSLTLTTESDAWDRLEEFDIPETRKAMEQLLTSFQTEVLAPHNLNFATDLQPWLKREMTTAILSPPVREEDILADQSQVWILPLRDLRQAQKFLTDRASTEGLEPVVHQGIEMWTSKAGTPDALTLALFDPEFLIATNDIPSMREMIDTIQTQKTLAAQERFQQAMAQIQRPNPFAQLYINLPANTSQIFEQEGRQIDQATLDRLQEFQGIGSTITLDDRGIQLTSISWLKTETEDRLNVSSNPSEAAKLLPEDTILMMAGDSFQQVWKDYQQGVETQLLLPFSPKGLQAEFQRLTGLNFEQQFLPWMTGDFASAIVPQSQENDQSAGFVFLTKTRDQTAADQALRSLESEMRSRYALQMSETRVNDRPVVIWRVPPNLPFASRGWLADKVLFFSVFTPLTERLTDPDQNSLAALSRFQAVTQSDLNPQSGKFFIDVPRLATLMQTSQFLPKLAPGYQKYAQEFEAVGGTSATPNRWSNRYDIHIQFRRK</sequence>
<evidence type="ECO:0000313" key="4">
    <source>
        <dbReference type="Proteomes" id="UP000031561"/>
    </source>
</evidence>
<evidence type="ECO:0000313" key="3">
    <source>
        <dbReference type="EMBL" id="MCM1981398.1"/>
    </source>
</evidence>
<dbReference type="EMBL" id="JTHE03000005">
    <property type="protein sequence ID" value="MCM1981398.1"/>
    <property type="molecule type" value="Genomic_DNA"/>
</dbReference>
<gene>
    <name evidence="3" type="ORF">QQ91_0000945</name>
</gene>
<evidence type="ECO:0000256" key="1">
    <source>
        <dbReference type="SAM" id="MobiDB-lite"/>
    </source>
</evidence>
<protein>
    <submittedName>
        <fullName evidence="3">DUF3352 domain-containing protein</fullName>
    </submittedName>
</protein>
<dbReference type="Proteomes" id="UP000031561">
    <property type="component" value="Unassembled WGS sequence"/>
</dbReference>
<dbReference type="Pfam" id="PF11832">
    <property type="entry name" value="DUF3352"/>
    <property type="match status" value="1"/>
</dbReference>
<proteinExistence type="predicted"/>
<dbReference type="RefSeq" id="WP_166278860.1">
    <property type="nucleotide sequence ID" value="NZ_JTHE03000005.1"/>
</dbReference>
<feature type="region of interest" description="Disordered" evidence="1">
    <location>
        <begin position="1"/>
        <end position="20"/>
    </location>
</feature>
<dbReference type="InterPro" id="IPR021787">
    <property type="entry name" value="DUF3352"/>
</dbReference>
<keyword evidence="4" id="KW-1185">Reference proteome</keyword>
<keyword evidence="2" id="KW-0472">Membrane</keyword>
<keyword evidence="2" id="KW-1133">Transmembrane helix</keyword>
<evidence type="ECO:0000256" key="2">
    <source>
        <dbReference type="SAM" id="Phobius"/>
    </source>
</evidence>
<name>A0ABD4SYM6_9CYAN</name>
<keyword evidence="2" id="KW-0812">Transmembrane</keyword>
<feature type="compositionally biased region" description="Polar residues" evidence="1">
    <location>
        <begin position="1"/>
        <end position="10"/>
    </location>
</feature>
<organism evidence="3 4">
    <name type="scientific">Lyngbya confervoides BDU141951</name>
    <dbReference type="NCBI Taxonomy" id="1574623"/>
    <lineage>
        <taxon>Bacteria</taxon>
        <taxon>Bacillati</taxon>
        <taxon>Cyanobacteriota</taxon>
        <taxon>Cyanophyceae</taxon>
        <taxon>Oscillatoriophycideae</taxon>
        <taxon>Oscillatoriales</taxon>
        <taxon>Microcoleaceae</taxon>
        <taxon>Lyngbya</taxon>
    </lineage>
</organism>
<reference evidence="3 4" key="1">
    <citation type="journal article" date="2015" name="Genome Announc.">
        <title>Draft Genome Sequence of Filamentous Marine Cyanobacterium Lyngbya confervoides Strain BDU141951.</title>
        <authorList>
            <person name="Chandrababunaidu M.M."/>
            <person name="Sen D."/>
            <person name="Tripathy S."/>
        </authorList>
    </citation>
    <scope>NUCLEOTIDE SEQUENCE [LARGE SCALE GENOMIC DNA]</scope>
    <source>
        <strain evidence="3 4">BDU141951</strain>
    </source>
</reference>
<comment type="caution">
    <text evidence="3">The sequence shown here is derived from an EMBL/GenBank/DDBJ whole genome shotgun (WGS) entry which is preliminary data.</text>
</comment>
<dbReference type="AlphaFoldDB" id="A0ABD4SYM6"/>
<feature type="transmembrane region" description="Helical" evidence="2">
    <location>
        <begin position="21"/>
        <end position="44"/>
    </location>
</feature>